<accession>A0A1I6LEI8</accession>
<reference evidence="5 6" key="1">
    <citation type="submission" date="2016-10" db="EMBL/GenBank/DDBJ databases">
        <authorList>
            <person name="de Groot N.N."/>
        </authorList>
    </citation>
    <scope>NUCLEOTIDE SEQUENCE [LARGE SCALE GENOMIC DNA]</scope>
    <source>
        <strain evidence="5 6">CGMCC 1.10457</strain>
    </source>
</reference>
<dbReference type="Proteomes" id="UP000199062">
    <property type="component" value="Unassembled WGS sequence"/>
</dbReference>
<evidence type="ECO:0000313" key="5">
    <source>
        <dbReference type="EMBL" id="SFS01862.1"/>
    </source>
</evidence>
<name>A0A1I6LEI8_9EURY</name>
<feature type="domain" description="HTH bat-type" evidence="3">
    <location>
        <begin position="156"/>
        <end position="207"/>
    </location>
</feature>
<dbReference type="Pfam" id="PF24278">
    <property type="entry name" value="HVO_0513_N"/>
    <property type="match status" value="1"/>
</dbReference>
<proteinExistence type="predicted"/>
<dbReference type="InterPro" id="IPR056493">
    <property type="entry name" value="HVO_0513_N"/>
</dbReference>
<dbReference type="PANTHER" id="PTHR34236">
    <property type="entry name" value="DIMETHYL SULFOXIDE REDUCTASE TRANSCRIPTIONAL ACTIVATOR"/>
    <property type="match status" value="1"/>
</dbReference>
<evidence type="ECO:0000256" key="1">
    <source>
        <dbReference type="ARBA" id="ARBA00023015"/>
    </source>
</evidence>
<dbReference type="EMBL" id="FOZK01000002">
    <property type="protein sequence ID" value="SFS01862.1"/>
    <property type="molecule type" value="Genomic_DNA"/>
</dbReference>
<sequence>MERVAFRARYPDDLLHPFHRRLAATDDVSRADLLVWGPLSTVSTLTWFDGPTEAVAAVFEAVDSATGTELVPGDGGTYAFVHQTDYEFPDVLLDLVAESPVVYVPPITFFDDGHVAFEAVGQSENLATFHAELAGLADVTVERVGEFDRWGSPATITERQTAALDAAVAVGYYDVPRSGGVGDVAERLDCATSTAGELLRKAESSVIREFTESR</sequence>
<keyword evidence="6" id="KW-1185">Reference proteome</keyword>
<dbReference type="OrthoDB" id="27447at2157"/>
<keyword evidence="1" id="KW-0805">Transcription regulation</keyword>
<gene>
    <name evidence="5" type="ORF">SAMN05216559_2559</name>
</gene>
<dbReference type="RefSeq" id="WP_089816888.1">
    <property type="nucleotide sequence ID" value="NZ_FOZK01000002.1"/>
</dbReference>
<evidence type="ECO:0000259" key="4">
    <source>
        <dbReference type="Pfam" id="PF24278"/>
    </source>
</evidence>
<dbReference type="AlphaFoldDB" id="A0A1I6LEI8"/>
<dbReference type="STRING" id="767519.SAMN05216559_2559"/>
<dbReference type="InterPro" id="IPR007050">
    <property type="entry name" value="HTH_bacterioopsin"/>
</dbReference>
<keyword evidence="2" id="KW-0804">Transcription</keyword>
<feature type="domain" description="HVO-0513-like N-terminal" evidence="4">
    <location>
        <begin position="16"/>
        <end position="147"/>
    </location>
</feature>
<dbReference type="Pfam" id="PF04967">
    <property type="entry name" value="HTH_10"/>
    <property type="match status" value="1"/>
</dbReference>
<dbReference type="PANTHER" id="PTHR34236:SF1">
    <property type="entry name" value="DIMETHYL SULFOXIDE REDUCTASE TRANSCRIPTIONAL ACTIVATOR"/>
    <property type="match status" value="1"/>
</dbReference>
<evidence type="ECO:0000256" key="2">
    <source>
        <dbReference type="ARBA" id="ARBA00023163"/>
    </source>
</evidence>
<evidence type="ECO:0000259" key="3">
    <source>
        <dbReference type="Pfam" id="PF04967"/>
    </source>
</evidence>
<protein>
    <submittedName>
        <fullName evidence="5">HTH DNA binding domain-containing protein</fullName>
    </submittedName>
</protein>
<organism evidence="5 6">
    <name type="scientific">Halomicrobium zhouii</name>
    <dbReference type="NCBI Taxonomy" id="767519"/>
    <lineage>
        <taxon>Archaea</taxon>
        <taxon>Methanobacteriati</taxon>
        <taxon>Methanobacteriota</taxon>
        <taxon>Stenosarchaea group</taxon>
        <taxon>Halobacteria</taxon>
        <taxon>Halobacteriales</taxon>
        <taxon>Haloarculaceae</taxon>
        <taxon>Halomicrobium</taxon>
    </lineage>
</organism>
<evidence type="ECO:0000313" key="6">
    <source>
        <dbReference type="Proteomes" id="UP000199062"/>
    </source>
</evidence>